<evidence type="ECO:0000313" key="4">
    <source>
        <dbReference type="Proteomes" id="UP000249757"/>
    </source>
</evidence>
<organism evidence="1 3">
    <name type="scientific">Pyrenophora tritici-repentis</name>
    <dbReference type="NCBI Taxonomy" id="45151"/>
    <lineage>
        <taxon>Eukaryota</taxon>
        <taxon>Fungi</taxon>
        <taxon>Dikarya</taxon>
        <taxon>Ascomycota</taxon>
        <taxon>Pezizomycotina</taxon>
        <taxon>Dothideomycetes</taxon>
        <taxon>Pleosporomycetidae</taxon>
        <taxon>Pleosporales</taxon>
        <taxon>Pleosporineae</taxon>
        <taxon>Pleosporaceae</taxon>
        <taxon>Pyrenophora</taxon>
    </lineage>
</organism>
<proteinExistence type="predicted"/>
<dbReference type="OrthoDB" id="4789692at2759"/>
<reference evidence="2" key="2">
    <citation type="submission" date="2021-05" db="EMBL/GenBank/DDBJ databases">
        <authorList>
            <person name="Moolhuijzen P.M."/>
            <person name="Moffat C.S."/>
        </authorList>
    </citation>
    <scope>NUCLEOTIDE SEQUENCE</scope>
    <source>
        <strain evidence="2">86-124</strain>
    </source>
</reference>
<dbReference type="Proteomes" id="UP000249757">
    <property type="component" value="Unassembled WGS sequence"/>
</dbReference>
<keyword evidence="4" id="KW-1185">Reference proteome</keyword>
<gene>
    <name evidence="2" type="ORF">Ptr86124_002872</name>
    <name evidence="1" type="ORF">PtrM4_029980</name>
</gene>
<evidence type="ECO:0000313" key="1">
    <source>
        <dbReference type="EMBL" id="KAF7578758.1"/>
    </source>
</evidence>
<evidence type="ECO:0000313" key="3">
    <source>
        <dbReference type="Proteomes" id="UP000245464"/>
    </source>
</evidence>
<accession>A0A2W1E0K2</accession>
<comment type="caution">
    <text evidence="1">The sequence shown here is derived from an EMBL/GenBank/DDBJ whole genome shotgun (WGS) entry which is preliminary data.</text>
</comment>
<dbReference type="EMBL" id="NQIK02000001">
    <property type="protein sequence ID" value="KAF7578758.1"/>
    <property type="molecule type" value="Genomic_DNA"/>
</dbReference>
<dbReference type="EMBL" id="NRDI02000003">
    <property type="protein sequence ID" value="KAI1517571.1"/>
    <property type="molecule type" value="Genomic_DNA"/>
</dbReference>
<protein>
    <submittedName>
        <fullName evidence="1">AMPKBI domain containing protein</fullName>
    </submittedName>
</protein>
<reference evidence="4" key="4">
    <citation type="journal article" date="2022" name="Microb. Genom.">
        <title>A global pangenome for the wheat fungal pathogen Pyrenophora tritici-repentis and prediction of effector protein structural homology.</title>
        <authorList>
            <person name="Moolhuijzen P.M."/>
            <person name="See P.T."/>
            <person name="Shi G."/>
            <person name="Powell H.R."/>
            <person name="Cockram J."/>
            <person name="Jorgensen L.N."/>
            <person name="Benslimane H."/>
            <person name="Strelkov S.E."/>
            <person name="Turner J."/>
            <person name="Liu Z."/>
            <person name="Moffat C.S."/>
        </authorList>
    </citation>
    <scope>NUCLEOTIDE SEQUENCE [LARGE SCALE GENOMIC DNA]</scope>
</reference>
<dbReference type="AlphaFoldDB" id="A0A2W1E0K2"/>
<reference evidence="1" key="1">
    <citation type="journal article" date="2018" name="BMC Genomics">
        <title>Comparative genomics of the wheat fungal pathogen Pyrenophora tritici-repentis reveals chromosomal variations and genome plasticity.</title>
        <authorList>
            <person name="Moolhuijzen P."/>
            <person name="See P.T."/>
            <person name="Hane J.K."/>
            <person name="Shi G."/>
            <person name="Liu Z."/>
            <person name="Oliver R.P."/>
            <person name="Moffat C.S."/>
        </authorList>
    </citation>
    <scope>NUCLEOTIDE SEQUENCE [LARGE SCALE GENOMIC DNA]</scope>
    <source>
        <strain evidence="1">M4</strain>
    </source>
</reference>
<reference evidence="2" key="3">
    <citation type="journal article" date="2022" name="bioRxiv">
        <title>A global pangenome for the wheat fungal pathogen Pyrenophora tritici-repentis and prediction of effector protein structural homology.</title>
        <authorList>
            <person name="Moolhuijzen P."/>
            <person name="See P.T."/>
            <person name="Shi G."/>
            <person name="Powell H.R."/>
            <person name="Cockram J."/>
            <person name="Jorgensen L.N."/>
            <person name="Benslimane H."/>
            <person name="Strelkov S.E."/>
            <person name="Turner J."/>
            <person name="Liu Z."/>
            <person name="Moffat C.S."/>
        </authorList>
    </citation>
    <scope>NUCLEOTIDE SEQUENCE</scope>
    <source>
        <strain evidence="2">86-124</strain>
    </source>
</reference>
<name>A0A2W1E0K2_9PLEO</name>
<dbReference type="Proteomes" id="UP000245464">
    <property type="component" value="Chromosome 1"/>
</dbReference>
<evidence type="ECO:0000313" key="2">
    <source>
        <dbReference type="EMBL" id="KAI1517571.1"/>
    </source>
</evidence>
<sequence>MTPSFPRSNERHILWVSIDEHTRLIPVDKSSTTHITYQPSPSTARPLYFHPSSIKRIRAHLRSETKGYLNTFTYTGKIYSALHQTIVTTEHLHQTYPFQITYLSSVSAALSHISTKTTAEKKNLLIWLDALQDIHPYTWARAYDSLTHECGAIYPPREEIVWADAKIYDMLAFDRIAEETGTWRPKTCYPGTTAECTLSSANTSVMKRSNSCGGDHVQILRADARGGPKCTEGKYPVDHEDELDETGFYRWFHQDYVTFLVDFGEFRVFVATEGSSGVAATRTPYIVNAIHTLWKDDNADSSTSSTSTTNMIARNATKLPKGYSAARVTPQTTWPQYPQISYSTLTAYALDVYKRLQATGDIGFSSLNVGARLDIGVAPDGKGFFVNEVTRWYGAHQFAVETQEEPYDSVARAFAKAFAETLGAKMRNIEEVNTRVIAKVPSRRRTIAAEETVVKRPRRKGHHNYDLRILG</sequence>